<dbReference type="GeneID" id="8506444"/>
<sequence length="112" mass="13156">MYMDMYMMRHQSVPHTEELHRTILHSIHVFQEPLKFILPIFSRYNVSLGFCQVSEVLYMPHIRISGSLGCIGRLSRIRQKVVIIVMETSMGNIVPGDMKGLRYDFCYEFINL</sequence>
<dbReference type="VEuPathDB" id="FungiDB:BDBG_02591"/>
<protein>
    <submittedName>
        <fullName evidence="1">Uncharacterized protein</fullName>
    </submittedName>
</protein>
<reference evidence="2" key="1">
    <citation type="journal article" date="2015" name="PLoS Genet.">
        <title>The dynamic genome and transcriptome of the human fungal pathogen Blastomyces and close relative Emmonsia.</title>
        <authorList>
            <person name="Munoz J.F."/>
            <person name="Gauthier G.M."/>
            <person name="Desjardins C.A."/>
            <person name="Gallo J.E."/>
            <person name="Holder J."/>
            <person name="Sullivan T.D."/>
            <person name="Marty A.J."/>
            <person name="Carmen J.C."/>
            <person name="Chen Z."/>
            <person name="Ding L."/>
            <person name="Gujja S."/>
            <person name="Magrini V."/>
            <person name="Misas E."/>
            <person name="Mitreva M."/>
            <person name="Priest M."/>
            <person name="Saif S."/>
            <person name="Whiston E.A."/>
            <person name="Young S."/>
            <person name="Zeng Q."/>
            <person name="Goldman W.E."/>
            <person name="Mardis E.R."/>
            <person name="Taylor J.W."/>
            <person name="McEwen J.G."/>
            <person name="Clay O.K."/>
            <person name="Klein B.S."/>
            <person name="Cuomo C.A."/>
        </authorList>
    </citation>
    <scope>NUCLEOTIDE SEQUENCE [LARGE SCALE GENOMIC DNA]</scope>
    <source>
        <strain evidence="2">SLH14081</strain>
    </source>
</reference>
<dbReference type="KEGG" id="bgh:BDBG_02591"/>
<keyword evidence="2" id="KW-1185">Reference proteome</keyword>
<evidence type="ECO:0000313" key="2">
    <source>
        <dbReference type="Proteomes" id="UP000002038"/>
    </source>
</evidence>
<name>A0A179UGW0_BLAGS</name>
<gene>
    <name evidence="1" type="ORF">BDBG_02591</name>
</gene>
<dbReference type="RefSeq" id="XP_002627920.1">
    <property type="nucleotide sequence ID" value="XM_002627874.2"/>
</dbReference>
<organism evidence="1 2">
    <name type="scientific">Blastomyces gilchristii (strain SLH14081)</name>
    <name type="common">Blastomyces dermatitidis</name>
    <dbReference type="NCBI Taxonomy" id="559298"/>
    <lineage>
        <taxon>Eukaryota</taxon>
        <taxon>Fungi</taxon>
        <taxon>Dikarya</taxon>
        <taxon>Ascomycota</taxon>
        <taxon>Pezizomycotina</taxon>
        <taxon>Eurotiomycetes</taxon>
        <taxon>Eurotiomycetidae</taxon>
        <taxon>Onygenales</taxon>
        <taxon>Ajellomycetaceae</taxon>
        <taxon>Blastomyces</taxon>
    </lineage>
</organism>
<proteinExistence type="predicted"/>
<accession>A0A179UGW0</accession>
<dbReference type="Proteomes" id="UP000002038">
    <property type="component" value="Unassembled WGS sequence"/>
</dbReference>
<dbReference type="AlphaFoldDB" id="A0A179UGW0"/>
<dbReference type="EMBL" id="GG657450">
    <property type="protein sequence ID" value="OAT06377.1"/>
    <property type="molecule type" value="Genomic_DNA"/>
</dbReference>
<evidence type="ECO:0000313" key="1">
    <source>
        <dbReference type="EMBL" id="OAT06377.1"/>
    </source>
</evidence>